<feature type="transmembrane region" description="Helical" evidence="14">
    <location>
        <begin position="72"/>
        <end position="90"/>
    </location>
</feature>
<feature type="transmembrane region" description="Helical" evidence="14">
    <location>
        <begin position="229"/>
        <end position="254"/>
    </location>
</feature>
<evidence type="ECO:0000256" key="12">
    <source>
        <dbReference type="ARBA" id="ARBA00033708"/>
    </source>
</evidence>
<dbReference type="InterPro" id="IPR011851">
    <property type="entry name" value="Na/Pro_symporter"/>
</dbReference>
<feature type="transmembrane region" description="Helical" evidence="14">
    <location>
        <begin position="43"/>
        <end position="66"/>
    </location>
</feature>
<keyword evidence="5 14" id="KW-0812">Transmembrane</keyword>
<comment type="catalytic activity">
    <reaction evidence="12">
        <text>L-proline(in) + Na(+)(in) = L-proline(out) + Na(+)(out)</text>
        <dbReference type="Rhea" id="RHEA:28967"/>
        <dbReference type="ChEBI" id="CHEBI:29101"/>
        <dbReference type="ChEBI" id="CHEBI:60039"/>
    </reaction>
</comment>
<keyword evidence="7 14" id="KW-1133">Transmembrane helix</keyword>
<evidence type="ECO:0000256" key="14">
    <source>
        <dbReference type="RuleBase" id="RU366012"/>
    </source>
</evidence>
<feature type="transmembrane region" description="Helical" evidence="14">
    <location>
        <begin position="319"/>
        <end position="351"/>
    </location>
</feature>
<dbReference type="CDD" id="cd11475">
    <property type="entry name" value="SLC5sbd_PutP"/>
    <property type="match status" value="1"/>
</dbReference>
<evidence type="ECO:0000256" key="10">
    <source>
        <dbReference type="ARBA" id="ARBA00023136"/>
    </source>
</evidence>
<gene>
    <name evidence="15" type="ORF">GCM10025772_12470</name>
</gene>
<dbReference type="Pfam" id="PF00474">
    <property type="entry name" value="SSF"/>
    <property type="match status" value="1"/>
</dbReference>
<name>A0ABP9S2C8_9GAMM</name>
<keyword evidence="14" id="KW-0997">Cell inner membrane</keyword>
<evidence type="ECO:0000313" key="15">
    <source>
        <dbReference type="EMBL" id="GAA5189632.1"/>
    </source>
</evidence>
<reference evidence="16" key="1">
    <citation type="journal article" date="2019" name="Int. J. Syst. Evol. Microbiol.">
        <title>The Global Catalogue of Microorganisms (GCM) 10K type strain sequencing project: providing services to taxonomists for standard genome sequencing and annotation.</title>
        <authorList>
            <consortium name="The Broad Institute Genomics Platform"/>
            <consortium name="The Broad Institute Genome Sequencing Center for Infectious Disease"/>
            <person name="Wu L."/>
            <person name="Ma J."/>
        </authorList>
    </citation>
    <scope>NUCLEOTIDE SEQUENCE [LARGE SCALE GENOMIC DNA]</scope>
    <source>
        <strain evidence="16">JCM 18720</strain>
    </source>
</reference>
<dbReference type="Proteomes" id="UP001501600">
    <property type="component" value="Unassembled WGS sequence"/>
</dbReference>
<keyword evidence="14" id="KW-0029">Amino-acid transport</keyword>
<feature type="transmembrane region" description="Helical" evidence="14">
    <location>
        <begin position="420"/>
        <end position="437"/>
    </location>
</feature>
<dbReference type="PANTHER" id="PTHR48086:SF3">
    <property type="entry name" value="SODIUM_PROLINE SYMPORTER"/>
    <property type="match status" value="1"/>
</dbReference>
<feature type="transmembrane region" description="Helical" evidence="14">
    <location>
        <begin position="387"/>
        <end position="408"/>
    </location>
</feature>
<feature type="transmembrane region" description="Helical" evidence="14">
    <location>
        <begin position="180"/>
        <end position="201"/>
    </location>
</feature>
<proteinExistence type="inferred from homology"/>
<evidence type="ECO:0000256" key="2">
    <source>
        <dbReference type="ARBA" id="ARBA00006434"/>
    </source>
</evidence>
<comment type="similarity">
    <text evidence="2 13">Belongs to the sodium:solute symporter (SSF) (TC 2.A.21) family.</text>
</comment>
<keyword evidence="6 14" id="KW-0769">Symport</keyword>
<keyword evidence="8 14" id="KW-0915">Sodium</keyword>
<dbReference type="InterPro" id="IPR038377">
    <property type="entry name" value="Na/Glc_symporter_sf"/>
</dbReference>
<dbReference type="PROSITE" id="PS50283">
    <property type="entry name" value="NA_SOLUT_SYMP_3"/>
    <property type="match status" value="1"/>
</dbReference>
<evidence type="ECO:0000256" key="4">
    <source>
        <dbReference type="ARBA" id="ARBA00022475"/>
    </source>
</evidence>
<dbReference type="InterPro" id="IPR050277">
    <property type="entry name" value="Sodium:Solute_Symporter"/>
</dbReference>
<keyword evidence="10 14" id="KW-0472">Membrane</keyword>
<sequence>MTISTSFFLFMAGFLIVGLLSYLKSRGTASDYYLASRSVPPWLVGLSAVATNNSGYMFIGVIGYTYVAGFSALWLMFGWITGDLIASLLVHRRLREATEQTGAVSYAGLLASWDGTDRPALRRSIALLSLLFLTTYAAAQLLAGSKALQVLLEWPHYAGAFMGATLVVIYCLAGGIRASIWTDAAQSIVMMVAMGLLLWVATTEMGGPEGALQAMREVPGFTNWTPEELAFPGLAGGIAFAVSWLFAGLSVMGQPHVMVRFMTLQRADQLVRVRLWYYLWFLLFYSAATGVGLLSRVLLADPASFDAELALPMMARDLLPAPLVGLILAGIFAATISTADSLVLACSAALTHDLMPTPKKKRWQLRGATFAITLLALALALGFNQSVFTMVIFSWSTLASAFAPLLLLWVWGQQPTQSQALLTLFGGVLAALAWRYLGLHNALYEGMVGILTGLLVFALTLGWESRRRAVSC</sequence>
<evidence type="ECO:0000256" key="5">
    <source>
        <dbReference type="ARBA" id="ARBA00022692"/>
    </source>
</evidence>
<keyword evidence="11 14" id="KW-0739">Sodium transport</keyword>
<accession>A0ABP9S2C8</accession>
<evidence type="ECO:0000256" key="1">
    <source>
        <dbReference type="ARBA" id="ARBA00004651"/>
    </source>
</evidence>
<keyword evidence="3 14" id="KW-0813">Transport</keyword>
<keyword evidence="4" id="KW-1003">Cell membrane</keyword>
<evidence type="ECO:0000256" key="9">
    <source>
        <dbReference type="ARBA" id="ARBA00023065"/>
    </source>
</evidence>
<evidence type="ECO:0000256" key="13">
    <source>
        <dbReference type="RuleBase" id="RU362091"/>
    </source>
</evidence>
<evidence type="ECO:0000256" key="8">
    <source>
        <dbReference type="ARBA" id="ARBA00023053"/>
    </source>
</evidence>
<dbReference type="EMBL" id="BAABLF010000006">
    <property type="protein sequence ID" value="GAA5189632.1"/>
    <property type="molecule type" value="Genomic_DNA"/>
</dbReference>
<comment type="subcellular location">
    <subcellularLocation>
        <location evidence="14">Cell inner membrane</location>
        <topology evidence="14">Multi-pass membrane protein</topology>
    </subcellularLocation>
    <subcellularLocation>
        <location evidence="1">Cell membrane</location>
        <topology evidence="1">Multi-pass membrane protein</topology>
    </subcellularLocation>
</comment>
<evidence type="ECO:0000256" key="6">
    <source>
        <dbReference type="ARBA" id="ARBA00022847"/>
    </source>
</evidence>
<dbReference type="InterPro" id="IPR001734">
    <property type="entry name" value="Na/solute_symporter"/>
</dbReference>
<feature type="transmembrane region" description="Helical" evidence="14">
    <location>
        <begin position="154"/>
        <end position="173"/>
    </location>
</feature>
<feature type="transmembrane region" description="Helical" evidence="14">
    <location>
        <begin position="275"/>
        <end position="299"/>
    </location>
</feature>
<evidence type="ECO:0000256" key="3">
    <source>
        <dbReference type="ARBA" id="ARBA00022448"/>
    </source>
</evidence>
<keyword evidence="9 14" id="KW-0406">Ion transport</keyword>
<protein>
    <recommendedName>
        <fullName evidence="14">Sodium/proline symporter</fullName>
    </recommendedName>
    <alternativeName>
        <fullName evidence="14">Proline permease</fullName>
    </alternativeName>
</protein>
<keyword evidence="16" id="KW-1185">Reference proteome</keyword>
<feature type="transmembrane region" description="Helical" evidence="14">
    <location>
        <begin position="363"/>
        <end position="381"/>
    </location>
</feature>
<comment type="caution">
    <text evidence="15">The sequence shown here is derived from an EMBL/GenBank/DDBJ whole genome shotgun (WGS) entry which is preliminary data.</text>
</comment>
<comment type="function">
    <text evidence="14">Catalyzes the sodium-dependent uptake of extracellular L-proline.</text>
</comment>
<dbReference type="PANTHER" id="PTHR48086">
    <property type="entry name" value="SODIUM/PROLINE SYMPORTER-RELATED"/>
    <property type="match status" value="1"/>
</dbReference>
<feature type="transmembrane region" description="Helical" evidence="14">
    <location>
        <begin position="443"/>
        <end position="463"/>
    </location>
</feature>
<evidence type="ECO:0000256" key="7">
    <source>
        <dbReference type="ARBA" id="ARBA00022989"/>
    </source>
</evidence>
<evidence type="ECO:0000256" key="11">
    <source>
        <dbReference type="ARBA" id="ARBA00023201"/>
    </source>
</evidence>
<dbReference type="Gene3D" id="1.20.1730.10">
    <property type="entry name" value="Sodium/glucose cotransporter"/>
    <property type="match status" value="1"/>
</dbReference>
<organism evidence="15 16">
    <name type="scientific">Ferrimonas gelatinilytica</name>
    <dbReference type="NCBI Taxonomy" id="1255257"/>
    <lineage>
        <taxon>Bacteria</taxon>
        <taxon>Pseudomonadati</taxon>
        <taxon>Pseudomonadota</taxon>
        <taxon>Gammaproteobacteria</taxon>
        <taxon>Alteromonadales</taxon>
        <taxon>Ferrimonadaceae</taxon>
        <taxon>Ferrimonas</taxon>
    </lineage>
</organism>
<feature type="transmembrane region" description="Helical" evidence="14">
    <location>
        <begin position="6"/>
        <end position="23"/>
    </location>
</feature>
<feature type="transmembrane region" description="Helical" evidence="14">
    <location>
        <begin position="125"/>
        <end position="142"/>
    </location>
</feature>
<evidence type="ECO:0000313" key="16">
    <source>
        <dbReference type="Proteomes" id="UP001501600"/>
    </source>
</evidence>
<dbReference type="RefSeq" id="WP_345316180.1">
    <property type="nucleotide sequence ID" value="NZ_BAABLF010000006.1"/>
</dbReference>